<proteinExistence type="predicted"/>
<comment type="caution">
    <text evidence="1">The sequence shown here is derived from an EMBL/GenBank/DDBJ whole genome shotgun (WGS) entry which is preliminary data.</text>
</comment>
<organism evidence="1 2">
    <name type="scientific">Pseudocohnilembus persalinus</name>
    <name type="common">Ciliate</name>
    <dbReference type="NCBI Taxonomy" id="266149"/>
    <lineage>
        <taxon>Eukaryota</taxon>
        <taxon>Sar</taxon>
        <taxon>Alveolata</taxon>
        <taxon>Ciliophora</taxon>
        <taxon>Intramacronucleata</taxon>
        <taxon>Oligohymenophorea</taxon>
        <taxon>Scuticociliatia</taxon>
        <taxon>Philasterida</taxon>
        <taxon>Pseudocohnilembidae</taxon>
        <taxon>Pseudocohnilembus</taxon>
    </lineage>
</organism>
<keyword evidence="2" id="KW-1185">Reference proteome</keyword>
<sequence length="104" mass="12150">MEGQEEDEHYSDQDSFEIYQKNKQKKQQQNQVIANNNKKARNPANQFLLNHFLSIKKKLNPNSNLKFTYDKIIKSLKNYILPIVNEKQVQGLNGIGGNKFIKQV</sequence>
<dbReference type="InterPro" id="IPR027421">
    <property type="entry name" value="DNA_pol_lamdba_lyase_dom_sf"/>
</dbReference>
<dbReference type="SUPFAM" id="SSF47802">
    <property type="entry name" value="DNA polymerase beta, N-terminal domain-like"/>
    <property type="match status" value="1"/>
</dbReference>
<reference evidence="1 2" key="1">
    <citation type="journal article" date="2015" name="Sci. Rep.">
        <title>Genome of the facultative scuticociliatosis pathogen Pseudocohnilembus persalinus provides insight into its virulence through horizontal gene transfer.</title>
        <authorList>
            <person name="Xiong J."/>
            <person name="Wang G."/>
            <person name="Cheng J."/>
            <person name="Tian M."/>
            <person name="Pan X."/>
            <person name="Warren A."/>
            <person name="Jiang C."/>
            <person name="Yuan D."/>
            <person name="Miao W."/>
        </authorList>
    </citation>
    <scope>NUCLEOTIDE SEQUENCE [LARGE SCALE GENOMIC DNA]</scope>
    <source>
        <strain evidence="1">36N120E</strain>
    </source>
</reference>
<evidence type="ECO:0000313" key="1">
    <source>
        <dbReference type="EMBL" id="KRX04857.1"/>
    </source>
</evidence>
<dbReference type="Gene3D" id="1.10.150.110">
    <property type="entry name" value="DNA polymerase beta, N-terminal domain-like"/>
    <property type="match status" value="1"/>
</dbReference>
<dbReference type="AlphaFoldDB" id="A0A0V0QRG1"/>
<dbReference type="InParanoid" id="A0A0V0QRG1"/>
<evidence type="ECO:0000313" key="2">
    <source>
        <dbReference type="Proteomes" id="UP000054937"/>
    </source>
</evidence>
<gene>
    <name evidence="1" type="ORF">PPERSA_06491</name>
</gene>
<dbReference type="Proteomes" id="UP000054937">
    <property type="component" value="Unassembled WGS sequence"/>
</dbReference>
<accession>A0A0V0QRG1</accession>
<name>A0A0V0QRG1_PSEPJ</name>
<dbReference type="EMBL" id="LDAU01000110">
    <property type="protein sequence ID" value="KRX04857.1"/>
    <property type="molecule type" value="Genomic_DNA"/>
</dbReference>
<protein>
    <submittedName>
        <fullName evidence="1">DNA polymerase beta-like, N-terminal domain</fullName>
    </submittedName>
</protein>